<dbReference type="InterPro" id="IPR045024">
    <property type="entry name" value="NDH-2"/>
</dbReference>
<keyword evidence="7" id="KW-0560">Oxidoreductase</keyword>
<dbReference type="Pfam" id="PF22366">
    <property type="entry name" value="NDH2_C"/>
    <property type="match status" value="1"/>
</dbReference>
<evidence type="ECO:0000313" key="14">
    <source>
        <dbReference type="EMBL" id="GAQ89703.1"/>
    </source>
</evidence>
<keyword evidence="15" id="KW-1185">Reference proteome</keyword>
<comment type="subcellular location">
    <subcellularLocation>
        <location evidence="1">Mitochondrion inner membrane</location>
        <topology evidence="1">Peripheral membrane protein</topology>
    </subcellularLocation>
</comment>
<name>A0A1Y1IGE9_KLENI</name>
<dbReference type="InterPro" id="IPR023753">
    <property type="entry name" value="FAD/NAD-binding_dom"/>
</dbReference>
<evidence type="ECO:0000313" key="15">
    <source>
        <dbReference type="Proteomes" id="UP000054558"/>
    </source>
</evidence>
<protein>
    <recommendedName>
        <fullName evidence="3">NADH:ubiquinone reductase (non-electrogenic)</fullName>
        <ecNumber evidence="3">1.6.5.9</ecNumber>
    </recommendedName>
</protein>
<dbReference type="EC" id="1.6.5.9" evidence="3"/>
<reference evidence="14 15" key="1">
    <citation type="journal article" date="2014" name="Nat. Commun.">
        <title>Klebsormidium flaccidum genome reveals primary factors for plant terrestrial adaptation.</title>
        <authorList>
            <person name="Hori K."/>
            <person name="Maruyama F."/>
            <person name="Fujisawa T."/>
            <person name="Togashi T."/>
            <person name="Yamamoto N."/>
            <person name="Seo M."/>
            <person name="Sato S."/>
            <person name="Yamada T."/>
            <person name="Mori H."/>
            <person name="Tajima N."/>
            <person name="Moriyama T."/>
            <person name="Ikeuchi M."/>
            <person name="Watanabe M."/>
            <person name="Wada H."/>
            <person name="Kobayashi K."/>
            <person name="Saito M."/>
            <person name="Masuda T."/>
            <person name="Sasaki-Sekimoto Y."/>
            <person name="Mashiguchi K."/>
            <person name="Awai K."/>
            <person name="Shimojima M."/>
            <person name="Masuda S."/>
            <person name="Iwai M."/>
            <person name="Nobusawa T."/>
            <person name="Narise T."/>
            <person name="Kondo S."/>
            <person name="Saito H."/>
            <person name="Sato R."/>
            <person name="Murakawa M."/>
            <person name="Ihara Y."/>
            <person name="Oshima-Yamada Y."/>
            <person name="Ohtaka K."/>
            <person name="Satoh M."/>
            <person name="Sonobe K."/>
            <person name="Ishii M."/>
            <person name="Ohtani R."/>
            <person name="Kanamori-Sato M."/>
            <person name="Honoki R."/>
            <person name="Miyazaki D."/>
            <person name="Mochizuki H."/>
            <person name="Umetsu J."/>
            <person name="Higashi K."/>
            <person name="Shibata D."/>
            <person name="Kamiya Y."/>
            <person name="Sato N."/>
            <person name="Nakamura Y."/>
            <person name="Tabata S."/>
            <person name="Ida S."/>
            <person name="Kurokawa K."/>
            <person name="Ohta H."/>
        </authorList>
    </citation>
    <scope>NUCLEOTIDE SEQUENCE [LARGE SCALE GENOMIC DNA]</scope>
    <source>
        <strain evidence="14 15">NIES-2285</strain>
    </source>
</reference>
<dbReference type="InterPro" id="IPR054585">
    <property type="entry name" value="NDH2-like_C"/>
</dbReference>
<keyword evidence="8" id="KW-0520">NAD</keyword>
<dbReference type="GO" id="GO:0016491">
    <property type="term" value="F:oxidoreductase activity"/>
    <property type="evidence" value="ECO:0000318"/>
    <property type="project" value="GO_Central"/>
</dbReference>
<keyword evidence="6" id="KW-0274">FAD</keyword>
<dbReference type="Proteomes" id="UP000054558">
    <property type="component" value="Unassembled WGS sequence"/>
</dbReference>
<evidence type="ECO:0000259" key="12">
    <source>
        <dbReference type="Pfam" id="PF07992"/>
    </source>
</evidence>
<dbReference type="OMA" id="DHCIFLD"/>
<feature type="domain" description="External alternative NADH-ubiquinone oxidoreductase-like C-terminal" evidence="13">
    <location>
        <begin position="497"/>
        <end position="565"/>
    </location>
</feature>
<evidence type="ECO:0000256" key="11">
    <source>
        <dbReference type="SAM" id="MobiDB-lite"/>
    </source>
</evidence>
<dbReference type="GO" id="GO:0005743">
    <property type="term" value="C:mitochondrial inner membrane"/>
    <property type="evidence" value="ECO:0007669"/>
    <property type="project" value="UniProtKB-SubCell"/>
</dbReference>
<gene>
    <name evidence="14" type="ORF">KFL_005530030</name>
</gene>
<keyword evidence="5" id="KW-0496">Mitochondrion</keyword>
<evidence type="ECO:0000256" key="4">
    <source>
        <dbReference type="ARBA" id="ARBA00022630"/>
    </source>
</evidence>
<dbReference type="SUPFAM" id="SSF51905">
    <property type="entry name" value="FAD/NAD(P)-binding domain"/>
    <property type="match status" value="1"/>
</dbReference>
<comment type="similarity">
    <text evidence="2">Belongs to the NADH dehydrogenase family.</text>
</comment>
<comment type="catalytic activity">
    <reaction evidence="9">
        <text>a quinone + NADH + H(+) = a quinol + NAD(+)</text>
        <dbReference type="Rhea" id="RHEA:46160"/>
        <dbReference type="ChEBI" id="CHEBI:15378"/>
        <dbReference type="ChEBI" id="CHEBI:24646"/>
        <dbReference type="ChEBI" id="CHEBI:57540"/>
        <dbReference type="ChEBI" id="CHEBI:57945"/>
        <dbReference type="ChEBI" id="CHEBI:132124"/>
        <dbReference type="EC" id="1.6.5.9"/>
    </reaction>
</comment>
<comment type="catalytic activity">
    <reaction evidence="10">
        <text>a ubiquinone + NADH + H(+) = a ubiquinol + NAD(+)</text>
        <dbReference type="Rhea" id="RHEA:23152"/>
        <dbReference type="Rhea" id="RHEA-COMP:9565"/>
        <dbReference type="Rhea" id="RHEA-COMP:9566"/>
        <dbReference type="ChEBI" id="CHEBI:15378"/>
        <dbReference type="ChEBI" id="CHEBI:16389"/>
        <dbReference type="ChEBI" id="CHEBI:17976"/>
        <dbReference type="ChEBI" id="CHEBI:57540"/>
        <dbReference type="ChEBI" id="CHEBI:57945"/>
    </reaction>
</comment>
<evidence type="ECO:0000256" key="3">
    <source>
        <dbReference type="ARBA" id="ARBA00012637"/>
    </source>
</evidence>
<dbReference type="PANTHER" id="PTHR43706:SF13">
    <property type="entry name" value="NADH DEHYDROGENASE-RELATED"/>
    <property type="match status" value="1"/>
</dbReference>
<evidence type="ECO:0000256" key="1">
    <source>
        <dbReference type="ARBA" id="ARBA00004637"/>
    </source>
</evidence>
<dbReference type="EMBL" id="DF237502">
    <property type="protein sequence ID" value="GAQ89703.1"/>
    <property type="molecule type" value="Genomic_DNA"/>
</dbReference>
<sequence length="569" mass="62110">MTLQNSSVSEGSQTFKLASTSFCSSFPGPLSEENGLPSTSSSVFKPPTRPLPASTPGLFVSQADASYLSRFSSYQFSTSLAHTQPSQVSAFHTTPVPAQEIQPEHRGAANATEKSVTGEPTGTLGPTRANQKPRLVILGTGWGGCRLAKDLDTRYWDIVVISPRNHMVFTPLLASTCVGTLEFRSVAEPIRSIKPAVGKLPDSYFFLAKATAVDEKNHEVLCEAVTDKPDERWTFRVAYDKLAVATGAEATTFGIKGVWEHAIFLREVGDAMAIRRKLLLNLVQSDMPGLPPAEKQRLLHVVVVGGGPTGVEFSGELSDFIRTDVKRKFSHVKDDIRVTLIEAREILNTFDVRLREYATAQLRRAGVELRQGTVKEVSDNHITLNDGTTVPYGVLVWSTGVGPSQLVKGLPFEKSPRGRLAVDTRLKVVGAQDVYALGDCAGYAGNTGLAELPALAQVAERQGKYLARALNDLGRQGLGRRGGAQPQTEHAEFVYHHLGSMASVGSYKALVDLRHGSKGPLSHLTLTGFKSWFIWRSAYLTRVVSWRNRLYVAVNWATTFLFGRDISRI</sequence>
<keyword evidence="4" id="KW-0285">Flavoprotein</keyword>
<organism evidence="14 15">
    <name type="scientific">Klebsormidium nitens</name>
    <name type="common">Green alga</name>
    <name type="synonym">Ulothrix nitens</name>
    <dbReference type="NCBI Taxonomy" id="105231"/>
    <lineage>
        <taxon>Eukaryota</taxon>
        <taxon>Viridiplantae</taxon>
        <taxon>Streptophyta</taxon>
        <taxon>Klebsormidiophyceae</taxon>
        <taxon>Klebsormidiales</taxon>
        <taxon>Klebsormidiaceae</taxon>
        <taxon>Klebsormidium</taxon>
    </lineage>
</organism>
<feature type="domain" description="FAD/NAD(P)-binding" evidence="12">
    <location>
        <begin position="134"/>
        <end position="463"/>
    </location>
</feature>
<feature type="region of interest" description="Disordered" evidence="11">
    <location>
        <begin position="103"/>
        <end position="129"/>
    </location>
</feature>
<evidence type="ECO:0000256" key="5">
    <source>
        <dbReference type="ARBA" id="ARBA00022792"/>
    </source>
</evidence>
<dbReference type="OrthoDB" id="3244603at2759"/>
<dbReference type="AlphaFoldDB" id="A0A1Y1IGE9"/>
<evidence type="ECO:0000256" key="8">
    <source>
        <dbReference type="ARBA" id="ARBA00023027"/>
    </source>
</evidence>
<evidence type="ECO:0000256" key="7">
    <source>
        <dbReference type="ARBA" id="ARBA00023002"/>
    </source>
</evidence>
<accession>A0A1Y1IGE9</accession>
<feature type="region of interest" description="Disordered" evidence="11">
    <location>
        <begin position="29"/>
        <end position="49"/>
    </location>
</feature>
<dbReference type="GO" id="GO:0005739">
    <property type="term" value="C:mitochondrion"/>
    <property type="evidence" value="ECO:0000318"/>
    <property type="project" value="GO_Central"/>
</dbReference>
<evidence type="ECO:0000256" key="9">
    <source>
        <dbReference type="ARBA" id="ARBA00047599"/>
    </source>
</evidence>
<keyword evidence="5" id="KW-0999">Mitochondrion inner membrane</keyword>
<keyword evidence="5" id="KW-0472">Membrane</keyword>
<dbReference type="STRING" id="105231.A0A1Y1IGE9"/>
<evidence type="ECO:0000256" key="2">
    <source>
        <dbReference type="ARBA" id="ARBA00005272"/>
    </source>
</evidence>
<evidence type="ECO:0000259" key="13">
    <source>
        <dbReference type="Pfam" id="PF22366"/>
    </source>
</evidence>
<dbReference type="PANTHER" id="PTHR43706">
    <property type="entry name" value="NADH DEHYDROGENASE"/>
    <property type="match status" value="1"/>
</dbReference>
<dbReference type="Pfam" id="PF07992">
    <property type="entry name" value="Pyr_redox_2"/>
    <property type="match status" value="1"/>
</dbReference>
<dbReference type="InterPro" id="IPR036188">
    <property type="entry name" value="FAD/NAD-bd_sf"/>
</dbReference>
<evidence type="ECO:0000256" key="6">
    <source>
        <dbReference type="ARBA" id="ARBA00022827"/>
    </source>
</evidence>
<dbReference type="GO" id="GO:0050136">
    <property type="term" value="F:NADH dehydrogenase (quinone) (non-electrogenic) activity"/>
    <property type="evidence" value="ECO:0007669"/>
    <property type="project" value="UniProtKB-EC"/>
</dbReference>
<dbReference type="Gene3D" id="3.50.50.100">
    <property type="match status" value="1"/>
</dbReference>
<evidence type="ECO:0000256" key="10">
    <source>
        <dbReference type="ARBA" id="ARBA00049010"/>
    </source>
</evidence>
<proteinExistence type="inferred from homology"/>
<dbReference type="PRINTS" id="PR00368">
    <property type="entry name" value="FADPNR"/>
</dbReference>